<dbReference type="STRING" id="91360.SAMN05660330_03710"/>
<dbReference type="Proteomes" id="UP000199073">
    <property type="component" value="Unassembled WGS sequence"/>
</dbReference>
<gene>
    <name evidence="1" type="ORF">SAMN05660330_03710</name>
</gene>
<reference evidence="1 2" key="1">
    <citation type="submission" date="2016-10" db="EMBL/GenBank/DDBJ databases">
        <authorList>
            <person name="de Groot N.N."/>
        </authorList>
    </citation>
    <scope>NUCLEOTIDE SEQUENCE [LARGE SCALE GENOMIC DNA]</scope>
    <source>
        <strain evidence="1 2">DSM 12130</strain>
    </source>
</reference>
<proteinExistence type="predicted"/>
<evidence type="ECO:0000313" key="1">
    <source>
        <dbReference type="EMBL" id="SDP69582.1"/>
    </source>
</evidence>
<keyword evidence="2" id="KW-1185">Reference proteome</keyword>
<evidence type="ECO:0000313" key="2">
    <source>
        <dbReference type="Proteomes" id="UP000199073"/>
    </source>
</evidence>
<accession>A0A1H0UTP2</accession>
<sequence length="95" mass="10811">MAALVRYICFHKKKAARILAGIRTAEIALFLCAGNARPAFNKSGKEKSSSLNRFLPDMRRDRPDDLSFSGGPHRYQKNTFVLSWYQLFITVCDVI</sequence>
<organism evidence="1 2">
    <name type="scientific">Desulforhopalus singaporensis</name>
    <dbReference type="NCBI Taxonomy" id="91360"/>
    <lineage>
        <taxon>Bacteria</taxon>
        <taxon>Pseudomonadati</taxon>
        <taxon>Thermodesulfobacteriota</taxon>
        <taxon>Desulfobulbia</taxon>
        <taxon>Desulfobulbales</taxon>
        <taxon>Desulfocapsaceae</taxon>
        <taxon>Desulforhopalus</taxon>
    </lineage>
</organism>
<name>A0A1H0UTP2_9BACT</name>
<dbReference type="AlphaFoldDB" id="A0A1H0UTP2"/>
<protein>
    <submittedName>
        <fullName evidence="1">Uncharacterized protein</fullName>
    </submittedName>
</protein>
<dbReference type="EMBL" id="FNJI01000036">
    <property type="protein sequence ID" value="SDP69582.1"/>
    <property type="molecule type" value="Genomic_DNA"/>
</dbReference>